<evidence type="ECO:0000313" key="7">
    <source>
        <dbReference type="EMBL" id="QLQ81148.1"/>
    </source>
</evidence>
<dbReference type="GO" id="GO:0006897">
    <property type="term" value="P:endocytosis"/>
    <property type="evidence" value="ECO:0007669"/>
    <property type="project" value="UniProtKB-KW"/>
</dbReference>
<protein>
    <recommendedName>
        <fullName evidence="6">Cargo-transport protein YPP1</fullName>
    </recommendedName>
</protein>
<keyword evidence="4" id="KW-0254">Endocytosis</keyword>
<evidence type="ECO:0000256" key="3">
    <source>
        <dbReference type="ARBA" id="ARBA00004463"/>
    </source>
</evidence>
<dbReference type="EMBL" id="CP059271">
    <property type="protein sequence ID" value="QLQ81148.1"/>
    <property type="molecule type" value="Genomic_DNA"/>
</dbReference>
<organism evidence="7 8">
    <name type="scientific">Torulaspora globosa</name>
    <dbReference type="NCBI Taxonomy" id="48254"/>
    <lineage>
        <taxon>Eukaryota</taxon>
        <taxon>Fungi</taxon>
        <taxon>Dikarya</taxon>
        <taxon>Ascomycota</taxon>
        <taxon>Saccharomycotina</taxon>
        <taxon>Saccharomycetes</taxon>
        <taxon>Saccharomycetales</taxon>
        <taxon>Saccharomycetaceae</taxon>
        <taxon>Torulaspora</taxon>
    </lineage>
</organism>
<dbReference type="Gene3D" id="1.25.40.10">
    <property type="entry name" value="Tetratricopeptide repeat domain"/>
    <property type="match status" value="1"/>
</dbReference>
<evidence type="ECO:0000313" key="8">
    <source>
        <dbReference type="Proteomes" id="UP000510647"/>
    </source>
</evidence>
<sequence>MVVLDDTIEKSLAARLLGAGEFDSGDAVLDSALRLQFRVQYHLFGAGMRAVVGQVLLDECDKVGGSRQASARDVQVTRLVEKVLHNTRGVLCFHLGQIEEAERQLETARAVAIGYADFRRYLELENLYYRGLCRDSLAVYANELTEMLEAIPDESQGLTLHYLYAILEKLAKDKTEMLKQLPAASSVGLMARHIAAEIQEEELLSLAQTALKKAKFPQANETNDVDLERFHAFLAYYFRTQKSVSSEWGEFIIASMQRTFQSVKVAKSAMLYFAKSNDKATHSRRESVLNFINFARYAEKHYMISGGTYEDVMSLIDCYSFVLQMARDESWNIENVFNVEETTNKLLKLLHFFYHEYNFPLMEIAESLNWLENSSKLFLPRTVSKTLSEAWEVLYRVRCESLKYMVSNDLSYYLSNAMCAAPKGSNLADLQFEYSYVLASQRKIEPAIKVLKTVLLEANPECYKAWHLLALCESIHENKEVSFKIVCSVLEAMKESLAENKLRILDRWQFIQLKLTQLSLIEELFGTLDASEMLPEVFELYSILFPVDTDEFDRIGDKCKQSKEYLLQAIWIFAANLYMRLGDKIEDAKKAINEAIQVTDKFKNLNCDLATGYLKLTNGDPRAALSNFETVLFYDPLNINALIGFAQIIFPEELNQSEAVLRDYWNLEDSNKRPHAATDSQQQVFVSELDKSAACARLKFLLEYAITKSIEAYHSPEVWWYLSSIYEKYEDQSYKASLLNCIRYKESDPIRAFQSCNF</sequence>
<dbReference type="AlphaFoldDB" id="A0A7H9HTT5"/>
<evidence type="ECO:0000256" key="4">
    <source>
        <dbReference type="ARBA" id="ARBA00022583"/>
    </source>
</evidence>
<comment type="subcellular location">
    <subcellularLocation>
        <location evidence="2">Cell membrane</location>
        <topology evidence="2">Peripheral membrane protein</topology>
        <orientation evidence="2">Cytoplasmic side</orientation>
    </subcellularLocation>
    <subcellularLocation>
        <location evidence="3">Cytoplasmic granule</location>
    </subcellularLocation>
</comment>
<dbReference type="PANTHER" id="PTHR23083">
    <property type="entry name" value="TETRATRICOPEPTIDE REPEAT PROTEIN, TPR"/>
    <property type="match status" value="1"/>
</dbReference>
<dbReference type="CDD" id="cd23270">
    <property type="entry name" value="YPP1"/>
    <property type="match status" value="1"/>
</dbReference>
<dbReference type="Proteomes" id="UP000510647">
    <property type="component" value="Chromosome 5"/>
</dbReference>
<comment type="similarity">
    <text evidence="5">Belongs to the YPP1 family.</text>
</comment>
<name>A0A7H9HTT5_9SACH</name>
<evidence type="ECO:0000256" key="2">
    <source>
        <dbReference type="ARBA" id="ARBA00004413"/>
    </source>
</evidence>
<keyword evidence="8" id="KW-1185">Reference proteome</keyword>
<accession>A0A7H9HTT5</accession>
<reference evidence="7 8" key="1">
    <citation type="submission" date="2020-06" db="EMBL/GenBank/DDBJ databases">
        <title>The yeast mating-type switching endonuclease HO is a domesticated member of an unorthodox homing genetic element family.</title>
        <authorList>
            <person name="Coughlan A.Y."/>
            <person name="Lombardi L."/>
            <person name="Braun-Galleani S."/>
            <person name="Martos A.R."/>
            <person name="Galeote V."/>
            <person name="Bigey F."/>
            <person name="Dequin S."/>
            <person name="Byrne K.P."/>
            <person name="Wolfe K.H."/>
        </authorList>
    </citation>
    <scope>NUCLEOTIDE SEQUENCE [LARGE SCALE GENOMIC DNA]</scope>
    <source>
        <strain evidence="7 8">CBS2947</strain>
    </source>
</reference>
<dbReference type="GO" id="GO:0005886">
    <property type="term" value="C:plasma membrane"/>
    <property type="evidence" value="ECO:0007669"/>
    <property type="project" value="UniProtKB-SubCell"/>
</dbReference>
<evidence type="ECO:0000256" key="1">
    <source>
        <dbReference type="ARBA" id="ARBA00002550"/>
    </source>
</evidence>
<dbReference type="InterPro" id="IPR011990">
    <property type="entry name" value="TPR-like_helical_dom_sf"/>
</dbReference>
<dbReference type="PANTHER" id="PTHR23083:SF464">
    <property type="entry name" value="TETRATRICOPEPTIDE REPEAT DOMAIN 7, ISOFORM A"/>
    <property type="match status" value="1"/>
</dbReference>
<gene>
    <name evidence="7" type="ORF">HG537_0E05030</name>
</gene>
<evidence type="ECO:0000256" key="5">
    <source>
        <dbReference type="ARBA" id="ARBA00038251"/>
    </source>
</evidence>
<dbReference type="SUPFAM" id="SSF48452">
    <property type="entry name" value="TPR-like"/>
    <property type="match status" value="1"/>
</dbReference>
<dbReference type="InterPro" id="IPR051722">
    <property type="entry name" value="Endocytosis_PI4K-reg_protein"/>
</dbReference>
<dbReference type="OrthoDB" id="29013at2759"/>
<evidence type="ECO:0000256" key="6">
    <source>
        <dbReference type="ARBA" id="ARBA00039231"/>
    </source>
</evidence>
<proteinExistence type="inferred from homology"/>
<comment type="function">
    <text evidence="1">Involved in endocytosis.</text>
</comment>